<dbReference type="AlphaFoldDB" id="A0A482X3I2"/>
<evidence type="ECO:0000313" key="3">
    <source>
        <dbReference type="EMBL" id="RZF40088.1"/>
    </source>
</evidence>
<comment type="caution">
    <text evidence="3">The sequence shown here is derived from an EMBL/GenBank/DDBJ whole genome shotgun (WGS) entry which is preliminary data.</text>
</comment>
<keyword evidence="4" id="KW-1185">Reference proteome</keyword>
<keyword evidence="2" id="KW-0812">Transmembrane</keyword>
<evidence type="ECO:0000256" key="2">
    <source>
        <dbReference type="SAM" id="Phobius"/>
    </source>
</evidence>
<gene>
    <name evidence="3" type="ORF">LSTR_LSTR002491</name>
</gene>
<evidence type="ECO:0000313" key="4">
    <source>
        <dbReference type="Proteomes" id="UP000291343"/>
    </source>
</evidence>
<name>A0A482X3I2_LAOST</name>
<dbReference type="EMBL" id="QKKF02019433">
    <property type="protein sequence ID" value="RZF40088.1"/>
    <property type="molecule type" value="Genomic_DNA"/>
</dbReference>
<dbReference type="InParanoid" id="A0A482X3I2"/>
<feature type="transmembrane region" description="Helical" evidence="2">
    <location>
        <begin position="101"/>
        <end position="121"/>
    </location>
</feature>
<sequence>MVVNKKKSNKSNRKKGGSLAGEMLNRSNTWPVVVVRLEDGKAATKLDANCNERPGEADLQEVGGDKTSSQADKKFDLGIPDTAPRLGTLDPKKTATLNRHYYLEGGWGWVIVTVSCLVHILCHGLQMSSAVILQPAATKFDARISDAGMGIWIAPKNRVDIMLESFPPFLTC</sequence>
<reference evidence="3 4" key="1">
    <citation type="journal article" date="2017" name="Gigascience">
        <title>Genome sequence of the small brown planthopper, Laodelphax striatellus.</title>
        <authorList>
            <person name="Zhu J."/>
            <person name="Jiang F."/>
            <person name="Wang X."/>
            <person name="Yang P."/>
            <person name="Bao Y."/>
            <person name="Zhao W."/>
            <person name="Wang W."/>
            <person name="Lu H."/>
            <person name="Wang Q."/>
            <person name="Cui N."/>
            <person name="Li J."/>
            <person name="Chen X."/>
            <person name="Luo L."/>
            <person name="Yu J."/>
            <person name="Kang L."/>
            <person name="Cui F."/>
        </authorList>
    </citation>
    <scope>NUCLEOTIDE SEQUENCE [LARGE SCALE GENOMIC DNA]</scope>
    <source>
        <strain evidence="3">Lst14</strain>
    </source>
</reference>
<proteinExistence type="predicted"/>
<evidence type="ECO:0000256" key="1">
    <source>
        <dbReference type="SAM" id="MobiDB-lite"/>
    </source>
</evidence>
<dbReference type="Proteomes" id="UP000291343">
    <property type="component" value="Unassembled WGS sequence"/>
</dbReference>
<evidence type="ECO:0008006" key="5">
    <source>
        <dbReference type="Google" id="ProtNLM"/>
    </source>
</evidence>
<dbReference type="OrthoDB" id="6499973at2759"/>
<organism evidence="3 4">
    <name type="scientific">Laodelphax striatellus</name>
    <name type="common">Small brown planthopper</name>
    <name type="synonym">Delphax striatella</name>
    <dbReference type="NCBI Taxonomy" id="195883"/>
    <lineage>
        <taxon>Eukaryota</taxon>
        <taxon>Metazoa</taxon>
        <taxon>Ecdysozoa</taxon>
        <taxon>Arthropoda</taxon>
        <taxon>Hexapoda</taxon>
        <taxon>Insecta</taxon>
        <taxon>Pterygota</taxon>
        <taxon>Neoptera</taxon>
        <taxon>Paraneoptera</taxon>
        <taxon>Hemiptera</taxon>
        <taxon>Auchenorrhyncha</taxon>
        <taxon>Fulgoroidea</taxon>
        <taxon>Delphacidae</taxon>
        <taxon>Criomorphinae</taxon>
        <taxon>Laodelphax</taxon>
    </lineage>
</organism>
<feature type="compositionally biased region" description="Basic residues" evidence="1">
    <location>
        <begin position="1"/>
        <end position="16"/>
    </location>
</feature>
<keyword evidence="2" id="KW-1133">Transmembrane helix</keyword>
<feature type="region of interest" description="Disordered" evidence="1">
    <location>
        <begin position="50"/>
        <end position="74"/>
    </location>
</feature>
<keyword evidence="2" id="KW-0472">Membrane</keyword>
<protein>
    <recommendedName>
        <fullName evidence="5">Monocarboxylate transporter</fullName>
    </recommendedName>
</protein>
<feature type="region of interest" description="Disordered" evidence="1">
    <location>
        <begin position="1"/>
        <end position="23"/>
    </location>
</feature>
<accession>A0A482X3I2</accession>